<protein>
    <submittedName>
        <fullName evidence="2">Uncharacterized protein</fullName>
    </submittedName>
</protein>
<sequence>MSTSACDALAPPAHPTPPTVVIHASIPDIPHSCPTHLASDSRRRLLDHSTPATDPSVQSSPGSDHRALYLAPQAFPAHDATLLHHSPHRDITRK</sequence>
<accession>A0A5B7EPV4</accession>
<evidence type="ECO:0000256" key="1">
    <source>
        <dbReference type="SAM" id="MobiDB-lite"/>
    </source>
</evidence>
<evidence type="ECO:0000313" key="3">
    <source>
        <dbReference type="Proteomes" id="UP000324222"/>
    </source>
</evidence>
<dbReference type="Proteomes" id="UP000324222">
    <property type="component" value="Unassembled WGS sequence"/>
</dbReference>
<name>A0A5B7EPV4_PORTR</name>
<dbReference type="AlphaFoldDB" id="A0A5B7EPV4"/>
<feature type="region of interest" description="Disordered" evidence="1">
    <location>
        <begin position="35"/>
        <end position="64"/>
    </location>
</feature>
<reference evidence="2 3" key="1">
    <citation type="submission" date="2019-05" db="EMBL/GenBank/DDBJ databases">
        <title>Another draft genome of Portunus trituberculatus and its Hox gene families provides insights of decapod evolution.</title>
        <authorList>
            <person name="Jeong J.-H."/>
            <person name="Song I."/>
            <person name="Kim S."/>
            <person name="Choi T."/>
            <person name="Kim D."/>
            <person name="Ryu S."/>
            <person name="Kim W."/>
        </authorList>
    </citation>
    <scope>NUCLEOTIDE SEQUENCE [LARGE SCALE GENOMIC DNA]</scope>
    <source>
        <tissue evidence="2">Muscle</tissue>
    </source>
</reference>
<comment type="caution">
    <text evidence="2">The sequence shown here is derived from an EMBL/GenBank/DDBJ whole genome shotgun (WGS) entry which is preliminary data.</text>
</comment>
<organism evidence="2 3">
    <name type="scientific">Portunus trituberculatus</name>
    <name type="common">Swimming crab</name>
    <name type="synonym">Neptunus trituberculatus</name>
    <dbReference type="NCBI Taxonomy" id="210409"/>
    <lineage>
        <taxon>Eukaryota</taxon>
        <taxon>Metazoa</taxon>
        <taxon>Ecdysozoa</taxon>
        <taxon>Arthropoda</taxon>
        <taxon>Crustacea</taxon>
        <taxon>Multicrustacea</taxon>
        <taxon>Malacostraca</taxon>
        <taxon>Eumalacostraca</taxon>
        <taxon>Eucarida</taxon>
        <taxon>Decapoda</taxon>
        <taxon>Pleocyemata</taxon>
        <taxon>Brachyura</taxon>
        <taxon>Eubrachyura</taxon>
        <taxon>Portunoidea</taxon>
        <taxon>Portunidae</taxon>
        <taxon>Portuninae</taxon>
        <taxon>Portunus</taxon>
    </lineage>
</organism>
<dbReference type="EMBL" id="VSRR010003444">
    <property type="protein sequence ID" value="MPC36182.1"/>
    <property type="molecule type" value="Genomic_DNA"/>
</dbReference>
<proteinExistence type="predicted"/>
<evidence type="ECO:0000313" key="2">
    <source>
        <dbReference type="EMBL" id="MPC36182.1"/>
    </source>
</evidence>
<keyword evidence="3" id="KW-1185">Reference proteome</keyword>
<gene>
    <name evidence="2" type="ORF">E2C01_029630</name>
</gene>
<feature type="compositionally biased region" description="Polar residues" evidence="1">
    <location>
        <begin position="50"/>
        <end position="62"/>
    </location>
</feature>